<name>A0A3M7SMZ1_BRAPC</name>
<evidence type="ECO:0000313" key="1">
    <source>
        <dbReference type="EMBL" id="RNA37055.1"/>
    </source>
</evidence>
<accession>A0A3M7SMZ1</accession>
<organism evidence="1 2">
    <name type="scientific">Brachionus plicatilis</name>
    <name type="common">Marine rotifer</name>
    <name type="synonym">Brachionus muelleri</name>
    <dbReference type="NCBI Taxonomy" id="10195"/>
    <lineage>
        <taxon>Eukaryota</taxon>
        <taxon>Metazoa</taxon>
        <taxon>Spiralia</taxon>
        <taxon>Gnathifera</taxon>
        <taxon>Rotifera</taxon>
        <taxon>Eurotatoria</taxon>
        <taxon>Monogononta</taxon>
        <taxon>Pseudotrocha</taxon>
        <taxon>Ploima</taxon>
        <taxon>Brachionidae</taxon>
        <taxon>Brachionus</taxon>
    </lineage>
</organism>
<proteinExistence type="predicted"/>
<dbReference type="Proteomes" id="UP000276133">
    <property type="component" value="Unassembled WGS sequence"/>
</dbReference>
<gene>
    <name evidence="1" type="ORF">BpHYR1_023766</name>
</gene>
<keyword evidence="2" id="KW-1185">Reference proteome</keyword>
<dbReference type="EMBL" id="REGN01001099">
    <property type="protein sequence ID" value="RNA37055.1"/>
    <property type="molecule type" value="Genomic_DNA"/>
</dbReference>
<comment type="caution">
    <text evidence="1">The sequence shown here is derived from an EMBL/GenBank/DDBJ whole genome shotgun (WGS) entry which is preliminary data.</text>
</comment>
<evidence type="ECO:0000313" key="2">
    <source>
        <dbReference type="Proteomes" id="UP000276133"/>
    </source>
</evidence>
<dbReference type="AlphaFoldDB" id="A0A3M7SMZ1"/>
<reference evidence="1 2" key="1">
    <citation type="journal article" date="2018" name="Sci. Rep.">
        <title>Genomic signatures of local adaptation to the degree of environmental predictability in rotifers.</title>
        <authorList>
            <person name="Franch-Gras L."/>
            <person name="Hahn C."/>
            <person name="Garcia-Roger E.M."/>
            <person name="Carmona M.J."/>
            <person name="Serra M."/>
            <person name="Gomez A."/>
        </authorList>
    </citation>
    <scope>NUCLEOTIDE SEQUENCE [LARGE SCALE GENOMIC DNA]</scope>
    <source>
        <strain evidence="1">HYR1</strain>
    </source>
</reference>
<protein>
    <submittedName>
        <fullName evidence="1">Uncharacterized protein</fullName>
    </submittedName>
</protein>
<sequence length="78" mass="9281">MVKVVPAFCAFTRRTKTKKDLKKDFQKSFFNGTRRDVNDHFIHIKTSHSKILKLFTEKSVLKTLCKLFLLNQFPYPFI</sequence>